<dbReference type="Gene3D" id="3.40.50.2300">
    <property type="match status" value="2"/>
</dbReference>
<sequence length="432" mass="46727">MGRSWTKTSLLVLLATLGGSAFAQVIRVGVVGPMAFVQGEHTWYGATLAAEEINREGGVVVGGRAFRIELVRVDTNEITSVTDAATAVERAITAQRVDFLIGGFRSEAVLAMTEVAADYKKPFLITGAALDGILAGRVDRNYERFKYLFRVSPNKSSDLARTSLLLLGEVVQAMRQQLNLPKPKVAILAERAAWADPLVETASRLIAAPPPQGYGAEVVGVWRPSATATDVTPELTAIQRAQAQVIYTVLSGPVGVPFGRDWGRLKIPAAPVGINVEAQQETWLQATDGLGAYVATLNTLAPGVAITPKTLPFISNFQSRFKRFPIYTASGAYVALHLLKEAILRAGSLEAEAVVKALEATDHVGPSGRIVFDKVHDVTWGPGYTTGLGVQWVGNRMQAFWPRAWRAGDRVVGYAGVRPYQLPPWVVEAWRR</sequence>
<gene>
    <name evidence="5" type="ORF">TbrSNM41_10970</name>
</gene>
<dbReference type="PANTHER" id="PTHR30483">
    <property type="entry name" value="LEUCINE-SPECIFIC-BINDING PROTEIN"/>
    <property type="match status" value="1"/>
</dbReference>
<reference evidence="5 6" key="1">
    <citation type="journal article" date="2022" name="Microbiol. Resour. Announc.">
        <title>Complete Genome Sequences of Thermus Strains Isolated from Senami Hot Spring in Japan.</title>
        <authorList>
            <person name="Miyazaki K."/>
        </authorList>
    </citation>
    <scope>NUCLEOTIDE SEQUENCE [LARGE SCALE GENOMIC DNA]</scope>
    <source>
        <strain evidence="5 6">SNM4-1</strain>
    </source>
</reference>
<dbReference type="InterPro" id="IPR028082">
    <property type="entry name" value="Peripla_BP_I"/>
</dbReference>
<feature type="signal peptide" evidence="3">
    <location>
        <begin position="1"/>
        <end position="23"/>
    </location>
</feature>
<feature type="chain" id="PRO_5045941497" evidence="3">
    <location>
        <begin position="24"/>
        <end position="432"/>
    </location>
</feature>
<organism evidence="5 6">
    <name type="scientific">Thermus brockianus</name>
    <dbReference type="NCBI Taxonomy" id="56956"/>
    <lineage>
        <taxon>Bacteria</taxon>
        <taxon>Thermotogati</taxon>
        <taxon>Deinococcota</taxon>
        <taxon>Deinococci</taxon>
        <taxon>Thermales</taxon>
        <taxon>Thermaceae</taxon>
        <taxon>Thermus</taxon>
    </lineage>
</organism>
<dbReference type="Pfam" id="PF13458">
    <property type="entry name" value="Peripla_BP_6"/>
    <property type="match status" value="1"/>
</dbReference>
<evidence type="ECO:0000256" key="1">
    <source>
        <dbReference type="ARBA" id="ARBA00010062"/>
    </source>
</evidence>
<dbReference type="InterPro" id="IPR028081">
    <property type="entry name" value="Leu-bd"/>
</dbReference>
<evidence type="ECO:0000313" key="6">
    <source>
        <dbReference type="Proteomes" id="UP000831120"/>
    </source>
</evidence>
<feature type="domain" description="Leucine-binding protein" evidence="4">
    <location>
        <begin position="32"/>
        <end position="374"/>
    </location>
</feature>
<comment type="similarity">
    <text evidence="1">Belongs to the leucine-binding protein family.</text>
</comment>
<evidence type="ECO:0000313" key="5">
    <source>
        <dbReference type="EMBL" id="BDG16363.1"/>
    </source>
</evidence>
<dbReference type="PANTHER" id="PTHR30483:SF6">
    <property type="entry name" value="PERIPLASMIC BINDING PROTEIN OF ABC TRANSPORTER FOR NATURAL AMINO ACIDS"/>
    <property type="match status" value="1"/>
</dbReference>
<dbReference type="RefSeq" id="WP_038050606.1">
    <property type="nucleotide sequence ID" value="NZ_AP025593.1"/>
</dbReference>
<dbReference type="CDD" id="cd06345">
    <property type="entry name" value="PBP1_ABC_ligand_binding-like"/>
    <property type="match status" value="1"/>
</dbReference>
<dbReference type="Proteomes" id="UP000831120">
    <property type="component" value="Chromosome"/>
</dbReference>
<evidence type="ECO:0000256" key="3">
    <source>
        <dbReference type="SAM" id="SignalP"/>
    </source>
</evidence>
<dbReference type="EMBL" id="AP025593">
    <property type="protein sequence ID" value="BDG16363.1"/>
    <property type="molecule type" value="Genomic_DNA"/>
</dbReference>
<dbReference type="SUPFAM" id="SSF53822">
    <property type="entry name" value="Periplasmic binding protein-like I"/>
    <property type="match status" value="1"/>
</dbReference>
<dbReference type="InterPro" id="IPR051010">
    <property type="entry name" value="BCAA_transport"/>
</dbReference>
<keyword evidence="6" id="KW-1185">Reference proteome</keyword>
<evidence type="ECO:0000259" key="4">
    <source>
        <dbReference type="Pfam" id="PF13458"/>
    </source>
</evidence>
<keyword evidence="2 3" id="KW-0732">Signal</keyword>
<name>A0ABN6NFF2_THEBO</name>
<proteinExistence type="inferred from homology"/>
<protein>
    <submittedName>
        <fullName evidence="5">Branched-chain amino acid ABC transporter substrate-binding protein</fullName>
    </submittedName>
</protein>
<accession>A0ABN6NFF2</accession>
<evidence type="ECO:0000256" key="2">
    <source>
        <dbReference type="ARBA" id="ARBA00022729"/>
    </source>
</evidence>